<dbReference type="AlphaFoldDB" id="A0A7X3FH48"/>
<dbReference type="InterPro" id="IPR050834">
    <property type="entry name" value="Glycosyltransf_2"/>
</dbReference>
<feature type="domain" description="Galactosyltransferase C-terminal" evidence="3">
    <location>
        <begin position="185"/>
        <end position="238"/>
    </location>
</feature>
<keyword evidence="5" id="KW-1185">Reference proteome</keyword>
<dbReference type="Pfam" id="PF02709">
    <property type="entry name" value="Glyco_transf_7C"/>
    <property type="match status" value="1"/>
</dbReference>
<accession>A0A7X3FH48</accession>
<dbReference type="InterPro" id="IPR029044">
    <property type="entry name" value="Nucleotide-diphossugar_trans"/>
</dbReference>
<evidence type="ECO:0000256" key="1">
    <source>
        <dbReference type="ARBA" id="ARBA00022679"/>
    </source>
</evidence>
<sequence>MDVSVIIPVYNNREEFERSLYFLSKQQVRESLAYEVIVVDDGSSEPIRQIAEKYQSKLPNLRYIYLERTPDSNRSRTRNTGIQASTGSKLLFLDCGILVPPNYVESVAGLLEGRPELVLLHYILGLFAEVNENEADDILRLTPESFEQFCDKMKYTANWEDYRAVSFESVQNDLDQLPAPWVLGWSGALSTSRELVSRTDGFDESFREWGAEDIDFSYQLYRNGGSFQATEHIKTLHLPHEVTNNDENKMRSSLRNKFKIHQKNGDFDTELYPFCADMYYNQLMGKYNRLLTKYFTPTYSESLMNELNTRYLSNGEGRSLLVGSDSHSVIQTLQTTHVFLQNKSIYEAYSQTFKDKNIVYALGINTFYEKHFFDVAIMTDYYRMSSLPMLLFMFKELLRISGKLVVIHTEDHHCFESGAGWLTWDQVTPFLRNYGFTFEKVEQSGRHSIMEITSSVSLQRMSTADLLTVYYMSL</sequence>
<dbReference type="GO" id="GO:0016740">
    <property type="term" value="F:transferase activity"/>
    <property type="evidence" value="ECO:0007669"/>
    <property type="project" value="UniProtKB-KW"/>
</dbReference>
<gene>
    <name evidence="4" type="ORF">EDM21_08465</name>
</gene>
<dbReference type="OrthoDB" id="9812302at2"/>
<dbReference type="EMBL" id="RHLK01000003">
    <property type="protein sequence ID" value="MVO99560.1"/>
    <property type="molecule type" value="Genomic_DNA"/>
</dbReference>
<dbReference type="CDD" id="cd00761">
    <property type="entry name" value="Glyco_tranf_GTA_type"/>
    <property type="match status" value="1"/>
</dbReference>
<dbReference type="Pfam" id="PF00535">
    <property type="entry name" value="Glycos_transf_2"/>
    <property type="match status" value="1"/>
</dbReference>
<evidence type="ECO:0000313" key="4">
    <source>
        <dbReference type="EMBL" id="MVO99560.1"/>
    </source>
</evidence>
<evidence type="ECO:0000259" key="2">
    <source>
        <dbReference type="Pfam" id="PF00535"/>
    </source>
</evidence>
<evidence type="ECO:0000259" key="3">
    <source>
        <dbReference type="Pfam" id="PF02709"/>
    </source>
</evidence>
<dbReference type="Proteomes" id="UP000490800">
    <property type="component" value="Unassembled WGS sequence"/>
</dbReference>
<dbReference type="PANTHER" id="PTHR43685:SF2">
    <property type="entry name" value="GLYCOSYLTRANSFERASE 2-LIKE DOMAIN-CONTAINING PROTEIN"/>
    <property type="match status" value="1"/>
</dbReference>
<keyword evidence="1 4" id="KW-0808">Transferase</keyword>
<dbReference type="Gene3D" id="3.90.550.10">
    <property type="entry name" value="Spore Coat Polysaccharide Biosynthesis Protein SpsA, Chain A"/>
    <property type="match status" value="1"/>
</dbReference>
<dbReference type="SUPFAM" id="SSF53448">
    <property type="entry name" value="Nucleotide-diphospho-sugar transferases"/>
    <property type="match status" value="1"/>
</dbReference>
<dbReference type="PANTHER" id="PTHR43685">
    <property type="entry name" value="GLYCOSYLTRANSFERASE"/>
    <property type="match status" value="1"/>
</dbReference>
<organism evidence="4 5">
    <name type="scientific">Paenibacillus lutrae</name>
    <dbReference type="NCBI Taxonomy" id="2078573"/>
    <lineage>
        <taxon>Bacteria</taxon>
        <taxon>Bacillati</taxon>
        <taxon>Bacillota</taxon>
        <taxon>Bacilli</taxon>
        <taxon>Bacillales</taxon>
        <taxon>Paenibacillaceae</taxon>
        <taxon>Paenibacillus</taxon>
    </lineage>
</organism>
<feature type="domain" description="Glycosyltransferase 2-like" evidence="2">
    <location>
        <begin position="4"/>
        <end position="169"/>
    </location>
</feature>
<dbReference type="InterPro" id="IPR027791">
    <property type="entry name" value="Galactosyl_T_C"/>
</dbReference>
<dbReference type="InterPro" id="IPR001173">
    <property type="entry name" value="Glyco_trans_2-like"/>
</dbReference>
<dbReference type="RefSeq" id="WP_157334583.1">
    <property type="nucleotide sequence ID" value="NZ_RHLK01000003.1"/>
</dbReference>
<comment type="caution">
    <text evidence="4">The sequence shown here is derived from an EMBL/GenBank/DDBJ whole genome shotgun (WGS) entry which is preliminary data.</text>
</comment>
<evidence type="ECO:0000313" key="5">
    <source>
        <dbReference type="Proteomes" id="UP000490800"/>
    </source>
</evidence>
<proteinExistence type="predicted"/>
<reference evidence="4 5" key="1">
    <citation type="journal article" date="2019" name="Microorganisms">
        <title>Paenibacillus lutrae sp. nov., A Chitinolytic Species Isolated from A River Otter in Castril Natural Park, Granada, Spain.</title>
        <authorList>
            <person name="Rodriguez M."/>
            <person name="Reina J.C."/>
            <person name="Bejar V."/>
            <person name="Llamas I."/>
        </authorList>
    </citation>
    <scope>NUCLEOTIDE SEQUENCE [LARGE SCALE GENOMIC DNA]</scope>
    <source>
        <strain evidence="4 5">N10</strain>
    </source>
</reference>
<name>A0A7X3FH48_9BACL</name>
<protein>
    <submittedName>
        <fullName evidence="4">Glycosyltransferase</fullName>
    </submittedName>
</protein>